<comment type="similarity">
    <text evidence="1">Belongs to the bacterial solute-binding protein 9 family.</text>
</comment>
<evidence type="ECO:0000313" key="7">
    <source>
        <dbReference type="EMBL" id="MCR8825797.1"/>
    </source>
</evidence>
<dbReference type="Proteomes" id="UP001165396">
    <property type="component" value="Unassembled WGS sequence"/>
</dbReference>
<dbReference type="PANTHER" id="PTHR42953:SF3">
    <property type="entry name" value="HIGH-AFFINITY ZINC UPTAKE SYSTEM PROTEIN ZNUA"/>
    <property type="match status" value="1"/>
</dbReference>
<keyword evidence="3" id="KW-0813">Transport</keyword>
<sequence length="309" mass="31655">MIPKTALALVFGATAAGAQAPQVAVDIAPVHALVAQVMQGVGAPELIVPPGASPHGYALQPLQMRSLSQADAVIWVGPALTPWLDAPLDVLASDASQLVLMDAPQMLKLKVREGAGFHGRDPGDGVEEVGTDAALPDATAGNIDPHAWLAPENAALWMLEIAVVLGALDPDNALTYEENARDGAAALAGLTSEVNAILEPVRSRPFVVSHDAFQYFERSFHMPAIAALSGGDGQDPDLVGAAQIREVIQTAGATCVLSEPQLDSGLADAVGAARMGVADPLGATLDPGPALYGDLLRGLATALAACLRN</sequence>
<keyword evidence="4 6" id="KW-0732">Signal</keyword>
<keyword evidence="8" id="KW-1185">Reference proteome</keyword>
<evidence type="ECO:0000256" key="2">
    <source>
        <dbReference type="ARBA" id="ARBA00015915"/>
    </source>
</evidence>
<proteinExistence type="inferred from homology"/>
<dbReference type="EMBL" id="JANKJG010000002">
    <property type="protein sequence ID" value="MCR8825797.1"/>
    <property type="molecule type" value="Genomic_DNA"/>
</dbReference>
<feature type="chain" id="PRO_5046784940" description="High-affinity zinc uptake system protein ZnuA" evidence="6">
    <location>
        <begin position="21"/>
        <end position="309"/>
    </location>
</feature>
<keyword evidence="5" id="KW-0862">Zinc</keyword>
<comment type="caution">
    <text evidence="7">The sequence shown here is derived from an EMBL/GenBank/DDBJ whole genome shotgun (WGS) entry which is preliminary data.</text>
</comment>
<dbReference type="Gene3D" id="3.40.50.1980">
    <property type="entry name" value="Nitrogenase molybdenum iron protein domain"/>
    <property type="match status" value="2"/>
</dbReference>
<dbReference type="Pfam" id="PF01297">
    <property type="entry name" value="ZnuA"/>
    <property type="match status" value="1"/>
</dbReference>
<evidence type="ECO:0000256" key="3">
    <source>
        <dbReference type="ARBA" id="ARBA00022448"/>
    </source>
</evidence>
<evidence type="ECO:0000256" key="1">
    <source>
        <dbReference type="ARBA" id="ARBA00011028"/>
    </source>
</evidence>
<keyword evidence="5" id="KW-0406">Ion transport</keyword>
<dbReference type="InterPro" id="IPR050492">
    <property type="entry name" value="Bact_metal-bind_prot9"/>
</dbReference>
<name>A0ABT1YY41_9RHOB</name>
<evidence type="ECO:0000256" key="6">
    <source>
        <dbReference type="SAM" id="SignalP"/>
    </source>
</evidence>
<accession>A0ABT1YY41</accession>
<evidence type="ECO:0000256" key="5">
    <source>
        <dbReference type="ARBA" id="ARBA00022906"/>
    </source>
</evidence>
<dbReference type="RefSeq" id="WP_258293471.1">
    <property type="nucleotide sequence ID" value="NZ_JANKJG010000002.1"/>
</dbReference>
<dbReference type="SUPFAM" id="SSF53807">
    <property type="entry name" value="Helical backbone' metal receptor"/>
    <property type="match status" value="1"/>
</dbReference>
<feature type="signal peptide" evidence="6">
    <location>
        <begin position="1"/>
        <end position="20"/>
    </location>
</feature>
<organism evidence="7 8">
    <name type="scientific">Pseudosulfitobacter koreensis</name>
    <dbReference type="NCBI Taxonomy" id="2968472"/>
    <lineage>
        <taxon>Bacteria</taxon>
        <taxon>Pseudomonadati</taxon>
        <taxon>Pseudomonadota</taxon>
        <taxon>Alphaproteobacteria</taxon>
        <taxon>Rhodobacterales</taxon>
        <taxon>Roseobacteraceae</taxon>
        <taxon>Pseudosulfitobacter</taxon>
    </lineage>
</organism>
<dbReference type="InterPro" id="IPR006127">
    <property type="entry name" value="ZnuA-like"/>
</dbReference>
<gene>
    <name evidence="7" type="ORF">NTA49_04540</name>
</gene>
<evidence type="ECO:0000256" key="4">
    <source>
        <dbReference type="ARBA" id="ARBA00022729"/>
    </source>
</evidence>
<dbReference type="PANTHER" id="PTHR42953">
    <property type="entry name" value="HIGH-AFFINITY ZINC UPTAKE SYSTEM PROTEIN ZNUA-RELATED"/>
    <property type="match status" value="1"/>
</dbReference>
<evidence type="ECO:0000313" key="8">
    <source>
        <dbReference type="Proteomes" id="UP001165396"/>
    </source>
</evidence>
<protein>
    <recommendedName>
        <fullName evidence="2">High-affinity zinc uptake system protein ZnuA</fullName>
    </recommendedName>
</protein>
<keyword evidence="5" id="KW-0864">Zinc transport</keyword>
<reference evidence="7" key="1">
    <citation type="submission" date="2022-07" db="EMBL/GenBank/DDBJ databases">
        <title>Pseudosulfitobacter sp. strain AP-MA-4, whole genome sequence.</title>
        <authorList>
            <person name="Jiang Y."/>
        </authorList>
    </citation>
    <scope>NUCLEOTIDE SEQUENCE</scope>
    <source>
        <strain evidence="7">AP-MA-4</strain>
    </source>
</reference>